<dbReference type="EMBL" id="UYWY01022765">
    <property type="protein sequence ID" value="VDM46623.1"/>
    <property type="molecule type" value="Genomic_DNA"/>
</dbReference>
<evidence type="ECO:0000313" key="2">
    <source>
        <dbReference type="EMBL" id="VDM46623.1"/>
    </source>
</evidence>
<reference evidence="2 3" key="2">
    <citation type="submission" date="2018-11" db="EMBL/GenBank/DDBJ databases">
        <authorList>
            <consortium name="Pathogen Informatics"/>
        </authorList>
    </citation>
    <scope>NUCLEOTIDE SEQUENCE [LARGE SCALE GENOMIC DNA]</scope>
</reference>
<keyword evidence="3" id="KW-1185">Reference proteome</keyword>
<evidence type="ECO:0000256" key="1">
    <source>
        <dbReference type="SAM" id="Coils"/>
    </source>
</evidence>
<dbReference type="WBParaSite" id="TCNE_0001530101-mRNA-1">
    <property type="protein sequence ID" value="TCNE_0001530101-mRNA-1"/>
    <property type="gene ID" value="TCNE_0001530101"/>
</dbReference>
<evidence type="ECO:0000313" key="3">
    <source>
        <dbReference type="Proteomes" id="UP000050794"/>
    </source>
</evidence>
<accession>A0A183V3I0</accession>
<feature type="coiled-coil region" evidence="1">
    <location>
        <begin position="175"/>
        <end position="209"/>
    </location>
</feature>
<name>A0A183V3I0_TOXCA</name>
<organism evidence="3 4">
    <name type="scientific">Toxocara canis</name>
    <name type="common">Canine roundworm</name>
    <dbReference type="NCBI Taxonomy" id="6265"/>
    <lineage>
        <taxon>Eukaryota</taxon>
        <taxon>Metazoa</taxon>
        <taxon>Ecdysozoa</taxon>
        <taxon>Nematoda</taxon>
        <taxon>Chromadorea</taxon>
        <taxon>Rhabditida</taxon>
        <taxon>Spirurina</taxon>
        <taxon>Ascaridomorpha</taxon>
        <taxon>Ascaridoidea</taxon>
        <taxon>Toxocaridae</taxon>
        <taxon>Toxocara</taxon>
    </lineage>
</organism>
<proteinExistence type="predicted"/>
<dbReference type="AlphaFoldDB" id="A0A183V3I0"/>
<gene>
    <name evidence="2" type="ORF">TCNE_LOCUS15302</name>
</gene>
<keyword evidence="1" id="KW-0175">Coiled coil</keyword>
<reference evidence="4" key="1">
    <citation type="submission" date="2016-06" db="UniProtKB">
        <authorList>
            <consortium name="WormBaseParasite"/>
        </authorList>
    </citation>
    <scope>IDENTIFICATION</scope>
</reference>
<evidence type="ECO:0000313" key="4">
    <source>
        <dbReference type="WBParaSite" id="TCNE_0001530101-mRNA-1"/>
    </source>
</evidence>
<dbReference type="Proteomes" id="UP000050794">
    <property type="component" value="Unassembled WGS sequence"/>
</dbReference>
<protein>
    <submittedName>
        <fullName evidence="4">Retrotransposon protein</fullName>
    </submittedName>
</protein>
<sequence>MGLSSTDAHKMKLWGWNGGYANASTNAPFVKFRNADLMAEVFMLEVACSGRKFLIWSLGKEHFLSKNFHTDYPSPSTVAEIERGCNQRVQTGIAEQRCWEKYLAKKKEKWELEMVVDELMLDVIEQRADFTKAITNCIVVANNAVEKDNERELIAKSYRPPSLDHETTVDLIRKVRSVEKDEQETKARLEKLKCQLAIAKKRNALLRNILMARVCGLIDLQ</sequence>